<protein>
    <submittedName>
        <fullName evidence="1">AP endonuclease, family 2</fullName>
    </submittedName>
</protein>
<name>A0ACB4URA9_9ACTN</name>
<keyword evidence="1" id="KW-0255">Endonuclease</keyword>
<keyword evidence="1" id="KW-0540">Nuclease</keyword>
<reference evidence="1 2" key="1">
    <citation type="journal article" date="2013" name="BMC Genomics">
        <title>Comparative genomics reveals distinct host-interacting traits of three major human-associated propionibacteria.</title>
        <authorList>
            <person name="Mak T.N."/>
            <person name="Schmid M."/>
            <person name="Brzuszkiewicz E."/>
            <person name="Zeng G."/>
            <person name="Meyer R."/>
            <person name="Sfanos K.S."/>
            <person name="Brinkmann V."/>
            <person name="Meyer T.F."/>
            <person name="Bruggemann H."/>
        </authorList>
    </citation>
    <scope>NUCLEOTIDE SEQUENCE [LARGE SCALE GENOMIC DNA]</scope>
    <source>
        <strain evidence="1 2">TM11</strain>
    </source>
</reference>
<proteinExistence type="predicted"/>
<evidence type="ECO:0000313" key="1">
    <source>
        <dbReference type="EMBL" id="ERF67862.1"/>
    </source>
</evidence>
<keyword evidence="2" id="KW-1185">Reference proteome</keyword>
<organism evidence="1 2">
    <name type="scientific">Cutibacterium granulosum TM11</name>
    <dbReference type="NCBI Taxonomy" id="1292373"/>
    <lineage>
        <taxon>Bacteria</taxon>
        <taxon>Bacillati</taxon>
        <taxon>Actinomycetota</taxon>
        <taxon>Actinomycetes</taxon>
        <taxon>Propionibacteriales</taxon>
        <taxon>Propionibacteriaceae</taxon>
        <taxon>Cutibacterium</taxon>
    </lineage>
</organism>
<dbReference type="EMBL" id="AOST01000007">
    <property type="protein sequence ID" value="ERF67862.1"/>
    <property type="molecule type" value="Genomic_DNA"/>
</dbReference>
<sequence>MTMSTPRVTLSTTSVYPESTVQGIACAADLGFDGIELMVGIDGISADIDRVEEAARANDITVTSVHAPCLLVTPTVWGGQPWPRLEKACEAARRFGARTVVVHPPFRWQRDYAAGFEEGVARLEADPRNVAAGVRIAVENMYPWRTPVGRFLAYAPDWDPSERSYSHLTLDLSHAATAQCSALDLVQRWGERLTHIHLTDGSGSFRDEHLMPGQGGQHAWQVVREAVQGGFRGDVVLEVNTRRLSGPRERRVALSRSLVETRQAIADALACTTRTDGD</sequence>
<comment type="caution">
    <text evidence="1">The sequence shown here is derived from an EMBL/GenBank/DDBJ whole genome shotgun (WGS) entry which is preliminary data.</text>
</comment>
<dbReference type="Proteomes" id="UP000053711">
    <property type="component" value="Unassembled WGS sequence"/>
</dbReference>
<evidence type="ECO:0000313" key="2">
    <source>
        <dbReference type="Proteomes" id="UP000053711"/>
    </source>
</evidence>
<gene>
    <name evidence="1" type="ORF">H640_00982</name>
</gene>
<accession>A0ACB4URA9</accession>
<keyword evidence="1" id="KW-0378">Hydrolase</keyword>